<dbReference type="GO" id="GO:0016787">
    <property type="term" value="F:hydrolase activity"/>
    <property type="evidence" value="ECO:0007669"/>
    <property type="project" value="UniProtKB-KW"/>
</dbReference>
<proteinExistence type="predicted"/>
<dbReference type="SUPFAM" id="SSF53474">
    <property type="entry name" value="alpha/beta-Hydrolases"/>
    <property type="match status" value="1"/>
</dbReference>
<dbReference type="InterPro" id="IPR029058">
    <property type="entry name" value="AB_hydrolase_fold"/>
</dbReference>
<feature type="domain" description="Alpha/beta hydrolase fold-5" evidence="1">
    <location>
        <begin position="62"/>
        <end position="223"/>
    </location>
</feature>
<accession>A0ABY1ACS9</accession>
<evidence type="ECO:0000313" key="3">
    <source>
        <dbReference type="Proteomes" id="UP000182089"/>
    </source>
</evidence>
<keyword evidence="2" id="KW-0378">Hydrolase</keyword>
<dbReference type="Pfam" id="PF12695">
    <property type="entry name" value="Abhydrolase_5"/>
    <property type="match status" value="1"/>
</dbReference>
<dbReference type="EMBL" id="FOCC01000010">
    <property type="protein sequence ID" value="SEM84609.1"/>
    <property type="molecule type" value="Genomic_DNA"/>
</dbReference>
<protein>
    <submittedName>
        <fullName evidence="2">Alpha/beta hydrolase family protein</fullName>
    </submittedName>
</protein>
<organism evidence="2 3">
    <name type="scientific">Ligilactobacillus ruminis</name>
    <dbReference type="NCBI Taxonomy" id="1623"/>
    <lineage>
        <taxon>Bacteria</taxon>
        <taxon>Bacillati</taxon>
        <taxon>Bacillota</taxon>
        <taxon>Bacilli</taxon>
        <taxon>Lactobacillales</taxon>
        <taxon>Lactobacillaceae</taxon>
        <taxon>Ligilactobacillus</taxon>
    </lineage>
</organism>
<dbReference type="Gene3D" id="3.40.50.1820">
    <property type="entry name" value="alpha/beta hydrolase"/>
    <property type="match status" value="1"/>
</dbReference>
<evidence type="ECO:0000313" key="2">
    <source>
        <dbReference type="EMBL" id="SEM84609.1"/>
    </source>
</evidence>
<comment type="caution">
    <text evidence="2">The sequence shown here is derived from an EMBL/GenBank/DDBJ whole genome shotgun (WGS) entry which is preliminary data.</text>
</comment>
<sequence>MSMKKRKQLTAVGLVLAILCLIFMALRHQTYQPSTLASNSASKATISRNFTEFKGLSTKPLVIFYPGALVEPNSYSIWAQQLSKHGYRVAIAHFPMDFALLAVNRADQYSQKTPYVIGGHSLGGVCAARYANKHQKQKNLKGVFFLASYADQKGNLSKTKLPVLQVTATNDGVIKKSRLKQNAKYLPQTTTKKVIKGGNHAGFGSYGAQKGDKKATISNASQQRQVAQLLLAWLAKIK</sequence>
<dbReference type="Proteomes" id="UP000182089">
    <property type="component" value="Unassembled WGS sequence"/>
</dbReference>
<name>A0ABY1ACS9_9LACO</name>
<dbReference type="InterPro" id="IPR029059">
    <property type="entry name" value="AB_hydrolase_5"/>
</dbReference>
<evidence type="ECO:0000259" key="1">
    <source>
        <dbReference type="Pfam" id="PF12695"/>
    </source>
</evidence>
<reference evidence="2 3" key="1">
    <citation type="submission" date="2016-10" db="EMBL/GenBank/DDBJ databases">
        <authorList>
            <person name="Varghese N."/>
            <person name="Submissions S."/>
        </authorList>
    </citation>
    <scope>NUCLEOTIDE SEQUENCE [LARGE SCALE GENOMIC DNA]</scope>
    <source>
        <strain evidence="2 3">WC1T17</strain>
    </source>
</reference>
<gene>
    <name evidence="2" type="ORF">SAMN05216431_11054</name>
</gene>